<protein>
    <recommendedName>
        <fullName evidence="2">Agglutinin domain-containing protein</fullName>
    </recommendedName>
</protein>
<dbReference type="InterPro" id="IPR008998">
    <property type="entry name" value="Agglutinin"/>
</dbReference>
<proteinExistence type="predicted"/>
<dbReference type="CDD" id="cd20216">
    <property type="entry name" value="PFM_HFR-2-like"/>
    <property type="match status" value="1"/>
</dbReference>
<dbReference type="InterPro" id="IPR036242">
    <property type="entry name" value="Agglutinin_dom_sf"/>
</dbReference>
<dbReference type="SMART" id="SM00791">
    <property type="entry name" value="Agglutinin"/>
    <property type="match status" value="1"/>
</dbReference>
<dbReference type="InterPro" id="IPR053237">
    <property type="entry name" value="Natterin_C"/>
</dbReference>
<dbReference type="AlphaFoldDB" id="A0A8I7BFA6"/>
<evidence type="ECO:0000313" key="3">
    <source>
        <dbReference type="EnsemblPlants" id="HORVU.MOREX.r3.7HG0730460.1"/>
    </source>
</evidence>
<feature type="domain" description="Agglutinin" evidence="2">
    <location>
        <begin position="187"/>
        <end position="323"/>
    </location>
</feature>
<reference evidence="3" key="3">
    <citation type="submission" date="2022-01" db="UniProtKB">
        <authorList>
            <consortium name="EnsemblPlants"/>
        </authorList>
    </citation>
    <scope>IDENTIFICATION</scope>
    <source>
        <strain evidence="3">subsp. vulgare</strain>
    </source>
</reference>
<dbReference type="PANTHER" id="PTHR39244:SF7">
    <property type="entry name" value="AGGLUTININ DOMAIN-CONTAINING PROTEIN"/>
    <property type="match status" value="1"/>
</dbReference>
<dbReference type="Proteomes" id="UP000011116">
    <property type="component" value="Chromosome 7H"/>
</dbReference>
<reference evidence="4" key="1">
    <citation type="journal article" date="2012" name="Nature">
        <title>A physical, genetic and functional sequence assembly of the barley genome.</title>
        <authorList>
            <consortium name="The International Barley Genome Sequencing Consortium"/>
            <person name="Mayer K.F."/>
            <person name="Waugh R."/>
            <person name="Brown J.W."/>
            <person name="Schulman A."/>
            <person name="Langridge P."/>
            <person name="Platzer M."/>
            <person name="Fincher G.B."/>
            <person name="Muehlbauer G.J."/>
            <person name="Sato K."/>
            <person name="Close T.J."/>
            <person name="Wise R.P."/>
            <person name="Stein N."/>
        </authorList>
    </citation>
    <scope>NUCLEOTIDE SEQUENCE [LARGE SCALE GENOMIC DNA]</scope>
    <source>
        <strain evidence="4">cv. Morex</strain>
    </source>
</reference>
<dbReference type="Gene3D" id="2.170.15.10">
    <property type="entry name" value="Proaerolysin, chain A, domain 3"/>
    <property type="match status" value="1"/>
</dbReference>
<evidence type="ECO:0000256" key="1">
    <source>
        <dbReference type="SAM" id="MobiDB-lite"/>
    </source>
</evidence>
<dbReference type="SUPFAM" id="SSF50382">
    <property type="entry name" value="Agglutinin"/>
    <property type="match status" value="2"/>
</dbReference>
<evidence type="ECO:0000313" key="4">
    <source>
        <dbReference type="Proteomes" id="UP000011116"/>
    </source>
</evidence>
<dbReference type="PANTHER" id="PTHR39244">
    <property type="entry name" value="NATTERIN-4"/>
    <property type="match status" value="1"/>
</dbReference>
<dbReference type="Pfam" id="PF07468">
    <property type="entry name" value="Agglutinin"/>
    <property type="match status" value="2"/>
</dbReference>
<reference evidence="3" key="2">
    <citation type="submission" date="2020-10" db="EMBL/GenBank/DDBJ databases">
        <authorList>
            <person name="Scholz U."/>
            <person name="Mascher M."/>
            <person name="Fiebig A."/>
        </authorList>
    </citation>
    <scope>NUCLEOTIDE SEQUENCE [LARGE SCALE GENOMIC DNA]</scope>
    <source>
        <strain evidence="3">cv. Morex</strain>
    </source>
</reference>
<feature type="region of interest" description="Disordered" evidence="1">
    <location>
        <begin position="1"/>
        <end position="29"/>
    </location>
</feature>
<accession>A0A8I7BFA6</accession>
<sequence length="500" mass="55440">MGGCVAAARAVDPTEVTSEAAPGPGPRPPKCVAFQSSEPNGKYLCYARHGNGGAAAERLLRLDGEDVTSPHTRFFMEPSKEHHGLLHVRCCYDNKYWAAKILQADDDEDGWFIGTIAEAEEDLSKTTCTLFKTTVGEGVPGYIRFVHARLDMYGCMSKRSPHFSLQKGGDEDAGGGYMIIHDLSQQVVLPRYLAFKGDNGMYLCPRIIEHHEYLQFSARDVGQALVNRVHSNKDGTICIWSNHFGKFWRRSPNWIFCDSDDDGAARGDDVDTLFRAIRFRSFVALQSLGNNWYCNRLTTEGKKSCLNAGTPTITAEARLRPEEAVVSREIYDVVFDLSGPRVYGKTSVVDMAAASSHNDTASSDTAQLKLERRDTERRTWVSSVTVNLGVTAKIHAGVPHITAGGNVEVKDEFSGSYSWGSSMEKQTTKDVAYQVTVPPKTRVTVTIVATRAFCDVPFSYKQRDTLFDGQQVTLDMNDGLYTGENCFDFEYVITSEEKES</sequence>
<dbReference type="SUPFAM" id="SSF56973">
    <property type="entry name" value="Aerolisin/ETX pore-forming domain"/>
    <property type="match status" value="1"/>
</dbReference>
<dbReference type="Gramene" id="HORVU.MOREX.r2.7HG0606130.1">
    <property type="protein sequence ID" value="HORVU.MOREX.r2.7HG0606130.1"/>
    <property type="gene ID" value="HORVU.MOREX.r2.7HG0606130"/>
</dbReference>
<dbReference type="SMR" id="A0A8I7BFA6"/>
<dbReference type="EnsemblPlants" id="HORVU.MOREX.r3.7HG0730460.1">
    <property type="protein sequence ID" value="HORVU.MOREX.r3.7HG0730460.1"/>
    <property type="gene ID" value="HORVU.MOREX.r3.7HG0730460"/>
</dbReference>
<keyword evidence="4" id="KW-1185">Reference proteome</keyword>
<name>A0A8I7BFA6_HORVV</name>
<evidence type="ECO:0000259" key="2">
    <source>
        <dbReference type="SMART" id="SM00791"/>
    </source>
</evidence>
<dbReference type="Gene3D" id="2.80.10.50">
    <property type="match status" value="2"/>
</dbReference>
<dbReference type="Gramene" id="HORVU.MOREX.r3.7HG0730460.1">
    <property type="protein sequence ID" value="HORVU.MOREX.r3.7HG0730460.1"/>
    <property type="gene ID" value="HORVU.MOREX.r3.7HG0730460"/>
</dbReference>
<organism evidence="3 4">
    <name type="scientific">Hordeum vulgare subsp. vulgare</name>
    <name type="common">Domesticated barley</name>
    <dbReference type="NCBI Taxonomy" id="112509"/>
    <lineage>
        <taxon>Eukaryota</taxon>
        <taxon>Viridiplantae</taxon>
        <taxon>Streptophyta</taxon>
        <taxon>Embryophyta</taxon>
        <taxon>Tracheophyta</taxon>
        <taxon>Spermatophyta</taxon>
        <taxon>Magnoliopsida</taxon>
        <taxon>Liliopsida</taxon>
        <taxon>Poales</taxon>
        <taxon>Poaceae</taxon>
        <taxon>BOP clade</taxon>
        <taxon>Pooideae</taxon>
        <taxon>Triticodae</taxon>
        <taxon>Triticeae</taxon>
        <taxon>Hordeinae</taxon>
        <taxon>Hordeum</taxon>
    </lineage>
</organism>